<dbReference type="KEGG" id="rba:RB4196"/>
<evidence type="ECO:0000313" key="2">
    <source>
        <dbReference type="Proteomes" id="UP000001025"/>
    </source>
</evidence>
<dbReference type="EMBL" id="BX294140">
    <property type="protein sequence ID" value="CAD73635.1"/>
    <property type="molecule type" value="Genomic_DNA"/>
</dbReference>
<dbReference type="HOGENOM" id="CLU_2119168_0_0_0"/>
<dbReference type="EnsemblBacteria" id="CAD73635">
    <property type="protein sequence ID" value="CAD73635"/>
    <property type="gene ID" value="RB4196"/>
</dbReference>
<sequence length="114" mass="12756">MAIVLVASLVANILCDTLSIGRQQKRDKVNGLLFCHSLAIIFGDFEKPQVEAIKSSPQNTVFLKSLTLRSRSQISVELTIRLRLSVGIGVDDTWLEHDCQIITQLWGATHPWLQ</sequence>
<evidence type="ECO:0000313" key="1">
    <source>
        <dbReference type="EMBL" id="CAD73635.1"/>
    </source>
</evidence>
<proteinExistence type="predicted"/>
<name>Q7UT07_RHOBA</name>
<organism evidence="1 2">
    <name type="scientific">Rhodopirellula baltica (strain DSM 10527 / NCIMB 13988 / SH1)</name>
    <dbReference type="NCBI Taxonomy" id="243090"/>
    <lineage>
        <taxon>Bacteria</taxon>
        <taxon>Pseudomonadati</taxon>
        <taxon>Planctomycetota</taxon>
        <taxon>Planctomycetia</taxon>
        <taxon>Pirellulales</taxon>
        <taxon>Pirellulaceae</taxon>
        <taxon>Rhodopirellula</taxon>
    </lineage>
</organism>
<accession>Q7UT07</accession>
<dbReference type="InParanoid" id="Q7UT07"/>
<gene>
    <name evidence="1" type="ordered locus">RB4196</name>
</gene>
<reference evidence="1 2" key="1">
    <citation type="journal article" date="2003" name="Proc. Natl. Acad. Sci. U.S.A.">
        <title>Complete genome sequence of the marine planctomycete Pirellula sp. strain 1.</title>
        <authorList>
            <person name="Gloeckner F.O."/>
            <person name="Kube M."/>
            <person name="Bauer M."/>
            <person name="Teeling H."/>
            <person name="Lombardot T."/>
            <person name="Ludwig W."/>
            <person name="Gade D."/>
            <person name="Beck A."/>
            <person name="Borzym K."/>
            <person name="Heitmann K."/>
            <person name="Rabus R."/>
            <person name="Schlesner H."/>
            <person name="Amann R."/>
            <person name="Reinhardt R."/>
        </authorList>
    </citation>
    <scope>NUCLEOTIDE SEQUENCE [LARGE SCALE GENOMIC DNA]</scope>
    <source>
        <strain evidence="2">DSM 10527 / NCIMB 13988 / SH1</strain>
    </source>
</reference>
<dbReference type="AlphaFoldDB" id="Q7UT07"/>
<keyword evidence="2" id="KW-1185">Reference proteome</keyword>
<dbReference type="STRING" id="243090.RB4196"/>
<dbReference type="Proteomes" id="UP000001025">
    <property type="component" value="Chromosome"/>
</dbReference>
<protein>
    <submittedName>
        <fullName evidence="1">Uncharacterized protein</fullName>
    </submittedName>
</protein>